<accession>X1L1N6</accession>
<evidence type="ECO:0000259" key="1">
    <source>
        <dbReference type="SMART" id="SM00982"/>
    </source>
</evidence>
<sequence length="245" mass="27027">VGRGINQAYGYFLFDGNKQLTHQAHERLKTMFEAAELGVGFSIAMKDLEIRGAGSLLGVKQSGHIAAVGFDLYCQLLAGAVEELRAPSPSLSLQRRGIVEGEGKQSPSIVLPLSAYIPEEYVVDLDTRLSLYRRLAKIECIDEVEGVTRELEDRFGSLPQVVKNLFYVVQVKTAAARLGVESIFTSGNHVVIKFREGRKVARLSLADKYDKAIKAGNTQVRLDGRYFGNKWPAVLREILESIAVS</sequence>
<comment type="caution">
    <text evidence="2">The sequence shown here is derived from an EMBL/GenBank/DDBJ whole genome shotgun (WGS) entry which is preliminary data.</text>
</comment>
<organism evidence="2">
    <name type="scientific">marine sediment metagenome</name>
    <dbReference type="NCBI Taxonomy" id="412755"/>
    <lineage>
        <taxon>unclassified sequences</taxon>
        <taxon>metagenomes</taxon>
        <taxon>ecological metagenomes</taxon>
    </lineage>
</organism>
<evidence type="ECO:0000313" key="2">
    <source>
        <dbReference type="EMBL" id="GAI13252.1"/>
    </source>
</evidence>
<dbReference type="GO" id="GO:0006281">
    <property type="term" value="P:DNA repair"/>
    <property type="evidence" value="ECO:0007669"/>
    <property type="project" value="InterPro"/>
</dbReference>
<dbReference type="Pfam" id="PF03461">
    <property type="entry name" value="TRCF"/>
    <property type="match status" value="1"/>
</dbReference>
<name>X1L1N6_9ZZZZ</name>
<proteinExistence type="predicted"/>
<dbReference type="SMART" id="SM00982">
    <property type="entry name" value="TRCF"/>
    <property type="match status" value="1"/>
</dbReference>
<dbReference type="AlphaFoldDB" id="X1L1N6"/>
<dbReference type="SUPFAM" id="SSF52540">
    <property type="entry name" value="P-loop containing nucleoside triphosphate hydrolases"/>
    <property type="match status" value="1"/>
</dbReference>
<dbReference type="InterPro" id="IPR027417">
    <property type="entry name" value="P-loop_NTPase"/>
</dbReference>
<dbReference type="InterPro" id="IPR005118">
    <property type="entry name" value="TRCF_C"/>
</dbReference>
<dbReference type="SUPFAM" id="SSF143517">
    <property type="entry name" value="TRCF domain-like"/>
    <property type="match status" value="1"/>
</dbReference>
<feature type="domain" description="Transcription-repair-coupling factor C-terminal" evidence="1">
    <location>
        <begin position="110"/>
        <end position="205"/>
    </location>
</feature>
<protein>
    <recommendedName>
        <fullName evidence="1">Transcription-repair-coupling factor C-terminal domain-containing protein</fullName>
    </recommendedName>
</protein>
<reference evidence="2" key="1">
    <citation type="journal article" date="2014" name="Front. Microbiol.">
        <title>High frequency of phylogenetically diverse reductive dehalogenase-homologous genes in deep subseafloor sedimentary metagenomes.</title>
        <authorList>
            <person name="Kawai M."/>
            <person name="Futagami T."/>
            <person name="Toyoda A."/>
            <person name="Takaki Y."/>
            <person name="Nishi S."/>
            <person name="Hori S."/>
            <person name="Arai W."/>
            <person name="Tsubouchi T."/>
            <person name="Morono Y."/>
            <person name="Uchiyama I."/>
            <person name="Ito T."/>
            <person name="Fujiyama A."/>
            <person name="Inagaki F."/>
            <person name="Takami H."/>
        </authorList>
    </citation>
    <scope>NUCLEOTIDE SEQUENCE</scope>
    <source>
        <strain evidence="2">Expedition CK06-06</strain>
    </source>
</reference>
<dbReference type="EMBL" id="BARV01003909">
    <property type="protein sequence ID" value="GAI13252.1"/>
    <property type="molecule type" value="Genomic_DNA"/>
</dbReference>
<dbReference type="InterPro" id="IPR037235">
    <property type="entry name" value="TRCF-like_C_D7"/>
</dbReference>
<gene>
    <name evidence="2" type="ORF">S06H3_09035</name>
</gene>
<dbReference type="Gene3D" id="3.90.1150.50">
    <property type="entry name" value="Transcription-repair-coupling factor, D7 domain"/>
    <property type="match status" value="1"/>
</dbReference>
<feature type="non-terminal residue" evidence="2">
    <location>
        <position position="1"/>
    </location>
</feature>
<dbReference type="Gene3D" id="3.40.50.300">
    <property type="entry name" value="P-loop containing nucleotide triphosphate hydrolases"/>
    <property type="match status" value="1"/>
</dbReference>